<accession>A0AAV4JGE5</accession>
<evidence type="ECO:0000313" key="1">
    <source>
        <dbReference type="EMBL" id="GFS21450.1"/>
    </source>
</evidence>
<organism evidence="1 2">
    <name type="scientific">Elysia marginata</name>
    <dbReference type="NCBI Taxonomy" id="1093978"/>
    <lineage>
        <taxon>Eukaryota</taxon>
        <taxon>Metazoa</taxon>
        <taxon>Spiralia</taxon>
        <taxon>Lophotrochozoa</taxon>
        <taxon>Mollusca</taxon>
        <taxon>Gastropoda</taxon>
        <taxon>Heterobranchia</taxon>
        <taxon>Euthyneura</taxon>
        <taxon>Panpulmonata</taxon>
        <taxon>Sacoglossa</taxon>
        <taxon>Placobranchoidea</taxon>
        <taxon>Plakobranchidae</taxon>
        <taxon>Elysia</taxon>
    </lineage>
</organism>
<sequence length="95" mass="10579">MTATEKTELYYEQLPGELNEIPFRDVFVFMGDLNAKVGDDNSDAERTMGHHGYGSINNNGVWLVVFCAGNDLVIGGTLYKHPAIHKTYMVLSLRA</sequence>
<name>A0AAV4JGE5_9GAST</name>
<evidence type="ECO:0000313" key="2">
    <source>
        <dbReference type="Proteomes" id="UP000762676"/>
    </source>
</evidence>
<proteinExistence type="predicted"/>
<dbReference type="AlphaFoldDB" id="A0AAV4JGE5"/>
<dbReference type="EMBL" id="BMAT01013853">
    <property type="protein sequence ID" value="GFS21450.1"/>
    <property type="molecule type" value="Genomic_DNA"/>
</dbReference>
<reference evidence="1 2" key="1">
    <citation type="journal article" date="2021" name="Elife">
        <title>Chloroplast acquisition without the gene transfer in kleptoplastic sea slugs, Plakobranchus ocellatus.</title>
        <authorList>
            <person name="Maeda T."/>
            <person name="Takahashi S."/>
            <person name="Yoshida T."/>
            <person name="Shimamura S."/>
            <person name="Takaki Y."/>
            <person name="Nagai Y."/>
            <person name="Toyoda A."/>
            <person name="Suzuki Y."/>
            <person name="Arimoto A."/>
            <person name="Ishii H."/>
            <person name="Satoh N."/>
            <person name="Nishiyama T."/>
            <person name="Hasebe M."/>
            <person name="Maruyama T."/>
            <person name="Minagawa J."/>
            <person name="Obokata J."/>
            <person name="Shigenobu S."/>
        </authorList>
    </citation>
    <scope>NUCLEOTIDE SEQUENCE [LARGE SCALE GENOMIC DNA]</scope>
</reference>
<gene>
    <name evidence="1" type="ORF">ElyMa_006925100</name>
</gene>
<keyword evidence="2" id="KW-1185">Reference proteome</keyword>
<comment type="caution">
    <text evidence="1">The sequence shown here is derived from an EMBL/GenBank/DDBJ whole genome shotgun (WGS) entry which is preliminary data.</text>
</comment>
<dbReference type="Proteomes" id="UP000762676">
    <property type="component" value="Unassembled WGS sequence"/>
</dbReference>
<protein>
    <submittedName>
        <fullName evidence="1">Craniofacial development protein 2</fullName>
    </submittedName>
</protein>